<evidence type="ECO:0000313" key="1">
    <source>
        <dbReference type="EMBL" id="KAF1047608.1"/>
    </source>
</evidence>
<name>A0A7V8JVX3_9BURK</name>
<accession>A0A7V8JVX3</accession>
<organism evidence="1 2">
    <name type="scientific">Herbaspirillum frisingense</name>
    <dbReference type="NCBI Taxonomy" id="92645"/>
    <lineage>
        <taxon>Bacteria</taxon>
        <taxon>Pseudomonadati</taxon>
        <taxon>Pseudomonadota</taxon>
        <taxon>Betaproteobacteria</taxon>
        <taxon>Burkholderiales</taxon>
        <taxon>Oxalobacteraceae</taxon>
        <taxon>Herbaspirillum</taxon>
    </lineage>
</organism>
<dbReference type="EMBL" id="WNDX01000010">
    <property type="protein sequence ID" value="KAF1047608.1"/>
    <property type="molecule type" value="Genomic_DNA"/>
</dbReference>
<gene>
    <name evidence="1" type="ORF">GAK35_00613</name>
</gene>
<evidence type="ECO:0000313" key="2">
    <source>
        <dbReference type="Proteomes" id="UP000462435"/>
    </source>
</evidence>
<reference evidence="2" key="1">
    <citation type="journal article" date="2020" name="MBio">
        <title>Horizontal gene transfer to a defensive symbiont with a reduced genome amongst a multipartite beetle microbiome.</title>
        <authorList>
            <person name="Waterworth S.C."/>
            <person name="Florez L.V."/>
            <person name="Rees E.R."/>
            <person name="Hertweck C."/>
            <person name="Kaltenpoth M."/>
            <person name="Kwan J.C."/>
        </authorList>
    </citation>
    <scope>NUCLEOTIDE SEQUENCE [LARGE SCALE GENOMIC DNA]</scope>
</reference>
<sequence>MRNLILFLFFVVTIEVNARPLPTENVGHLNAIHNVLKRLGH</sequence>
<dbReference type="Proteomes" id="UP000462435">
    <property type="component" value="Unassembled WGS sequence"/>
</dbReference>
<comment type="caution">
    <text evidence="1">The sequence shown here is derived from an EMBL/GenBank/DDBJ whole genome shotgun (WGS) entry which is preliminary data.</text>
</comment>
<proteinExistence type="predicted"/>
<dbReference type="AlphaFoldDB" id="A0A7V8JVX3"/>
<protein>
    <submittedName>
        <fullName evidence="1">Uncharacterized protein</fullName>
    </submittedName>
</protein>